<feature type="transmembrane region" description="Helical" evidence="2">
    <location>
        <begin position="250"/>
        <end position="274"/>
    </location>
</feature>
<evidence type="ECO:0000313" key="4">
    <source>
        <dbReference type="Proteomes" id="UP001251528"/>
    </source>
</evidence>
<accession>A0AAJ0CEZ3</accession>
<dbReference type="EMBL" id="JASWJB010000310">
    <property type="protein sequence ID" value="KAK2591766.1"/>
    <property type="molecule type" value="Genomic_DNA"/>
</dbReference>
<keyword evidence="2" id="KW-1133">Transmembrane helix</keyword>
<dbReference type="CDD" id="cd12087">
    <property type="entry name" value="TM_EGFR-like"/>
    <property type="match status" value="1"/>
</dbReference>
<dbReference type="Proteomes" id="UP001251528">
    <property type="component" value="Unassembled WGS sequence"/>
</dbReference>
<organism evidence="3 4">
    <name type="scientific">Conoideocrella luteorostrata</name>
    <dbReference type="NCBI Taxonomy" id="1105319"/>
    <lineage>
        <taxon>Eukaryota</taxon>
        <taxon>Fungi</taxon>
        <taxon>Dikarya</taxon>
        <taxon>Ascomycota</taxon>
        <taxon>Pezizomycotina</taxon>
        <taxon>Sordariomycetes</taxon>
        <taxon>Hypocreomycetidae</taxon>
        <taxon>Hypocreales</taxon>
        <taxon>Clavicipitaceae</taxon>
        <taxon>Conoideocrella</taxon>
    </lineage>
</organism>
<feature type="region of interest" description="Disordered" evidence="1">
    <location>
        <begin position="358"/>
        <end position="410"/>
    </location>
</feature>
<reference evidence="3" key="1">
    <citation type="submission" date="2023-06" db="EMBL/GenBank/DDBJ databases">
        <title>Conoideocrella luteorostrata (Hypocreales: Clavicipitaceae), a potential biocontrol fungus for elongate hemlock scale in United States Christmas tree production areas.</title>
        <authorList>
            <person name="Barrett H."/>
            <person name="Lovett B."/>
            <person name="Macias A.M."/>
            <person name="Stajich J.E."/>
            <person name="Kasson M.T."/>
        </authorList>
    </citation>
    <scope>NUCLEOTIDE SEQUENCE</scope>
    <source>
        <strain evidence="3">ARSEF 14590</strain>
    </source>
</reference>
<evidence type="ECO:0000313" key="3">
    <source>
        <dbReference type="EMBL" id="KAK2591766.1"/>
    </source>
</evidence>
<keyword evidence="2" id="KW-0472">Membrane</keyword>
<keyword evidence="2" id="KW-0812">Transmembrane</keyword>
<name>A0AAJ0CEZ3_9HYPO</name>
<feature type="region of interest" description="Disordered" evidence="1">
    <location>
        <begin position="214"/>
        <end position="245"/>
    </location>
</feature>
<comment type="caution">
    <text evidence="3">The sequence shown here is derived from an EMBL/GenBank/DDBJ whole genome shotgun (WGS) entry which is preliminary data.</text>
</comment>
<evidence type="ECO:0000256" key="2">
    <source>
        <dbReference type="SAM" id="Phobius"/>
    </source>
</evidence>
<feature type="compositionally biased region" description="Basic and acidic residues" evidence="1">
    <location>
        <begin position="358"/>
        <end position="370"/>
    </location>
</feature>
<dbReference type="PANTHER" id="PTHR16861">
    <property type="entry name" value="GLYCOPROTEIN 38"/>
    <property type="match status" value="1"/>
</dbReference>
<feature type="compositionally biased region" description="Basic and acidic residues" evidence="1">
    <location>
        <begin position="387"/>
        <end position="410"/>
    </location>
</feature>
<feature type="compositionally biased region" description="Low complexity" evidence="1">
    <location>
        <begin position="223"/>
        <end position="238"/>
    </location>
</feature>
<dbReference type="AlphaFoldDB" id="A0AAJ0CEZ3"/>
<sequence length="410" mass="45440">MGYPVETQRVEDGPGYSKLDAHPNFQGQTPWPSASVDDTPKTKLAEPGTGPNTSSSSSPVVFGYPLNSIESKDRFLRLDQHVTLSWAALNVTISSVEWMSRTDLYSREDITLDTIPRANTLVISDLLSNFYQNNTANNSIALNTMAWSQRNTPSVRRINFMTLKVNWTDKDNKMSGTFSSGVFTVNLENSPALHDEWPDIYVEWSRQFNQSDNQQKFGTNTISPETSSPLGTGSSPPSQAESDSGLSTGAIAGIAVGCGIALILLVTALVWFLLVRRRRQNKQPYDAQDKTAAYAMEDKNAATAHIADSPQSQYPEDDVHNQLGAHNVHPAAVPLHSSHDEHHRNDPSADLHATAISHDVDEREPERGESSRAASRGANFVEQGMTEDERQRWEEEERHLDDEIARKRGP</sequence>
<proteinExistence type="predicted"/>
<evidence type="ECO:0000256" key="1">
    <source>
        <dbReference type="SAM" id="MobiDB-lite"/>
    </source>
</evidence>
<keyword evidence="4" id="KW-1185">Reference proteome</keyword>
<evidence type="ECO:0008006" key="5">
    <source>
        <dbReference type="Google" id="ProtNLM"/>
    </source>
</evidence>
<feature type="region of interest" description="Disordered" evidence="1">
    <location>
        <begin position="1"/>
        <end position="58"/>
    </location>
</feature>
<gene>
    <name evidence="3" type="ORF">QQS21_010525</name>
</gene>
<protein>
    <recommendedName>
        <fullName evidence="5">Mid2 domain-containing protein</fullName>
    </recommendedName>
</protein>
<dbReference type="PANTHER" id="PTHR16861:SF4">
    <property type="entry name" value="SH3 DOMAIN PROTEIN (AFU_ORTHOLOGUE AFUA_1G13610)"/>
    <property type="match status" value="1"/>
</dbReference>